<keyword evidence="2" id="KW-0677">Repeat</keyword>
<protein>
    <submittedName>
        <fullName evidence="3">Uncharacterized protein</fullName>
    </submittedName>
</protein>
<keyword evidence="1" id="KW-0433">Leucine-rich repeat</keyword>
<dbReference type="OrthoDB" id="660555at2759"/>
<evidence type="ECO:0000313" key="3">
    <source>
        <dbReference type="EMBL" id="KAG2195809.1"/>
    </source>
</evidence>
<dbReference type="GO" id="GO:0005737">
    <property type="term" value="C:cytoplasm"/>
    <property type="evidence" value="ECO:0007669"/>
    <property type="project" value="TreeGrafter"/>
</dbReference>
<dbReference type="InterPro" id="IPR050216">
    <property type="entry name" value="LRR_domain-containing"/>
</dbReference>
<dbReference type="PROSITE" id="PS51450">
    <property type="entry name" value="LRR"/>
    <property type="match status" value="2"/>
</dbReference>
<dbReference type="SMART" id="SM00369">
    <property type="entry name" value="LRR_TYP"/>
    <property type="match status" value="2"/>
</dbReference>
<dbReference type="SUPFAM" id="SSF52058">
    <property type="entry name" value="L domain-like"/>
    <property type="match status" value="1"/>
</dbReference>
<dbReference type="Pfam" id="PF13855">
    <property type="entry name" value="LRR_8"/>
    <property type="match status" value="1"/>
</dbReference>
<evidence type="ECO:0000256" key="2">
    <source>
        <dbReference type="ARBA" id="ARBA00022737"/>
    </source>
</evidence>
<dbReference type="PANTHER" id="PTHR48051">
    <property type="match status" value="1"/>
</dbReference>
<sequence>MNLSISEIAPKYDNVEWLDTDASEDEDFLPQFRHEQPILPSIKDSYYESSSGSSFESNSSLEQEFLDDILDRKRNRMNSLSWDINTREMFRRKLTISTETPADKVRKAIDKTIDHGIERVDISNVELTEIPDEIGELQYVTVVHNDIVKTASLQIFLYGNYLESINPCLFRLKNLTVLSLRNNRLISIPPDIALLENLVELSLGNNQLTTVPAELLRLKKLDILSLLPNPFLPLPEDNSHRKRIQQRRSSLTEIATRSLLTNTQSDIMIKENRCILPTEILHRFQSISRVNYCEQCKLLFHLPDLEEIIWQSVLKNHHIPVLYRFCSVRCCNTMKPSSTPIE</sequence>
<keyword evidence="4" id="KW-1185">Reference proteome</keyword>
<reference evidence="3" key="1">
    <citation type="submission" date="2020-12" db="EMBL/GenBank/DDBJ databases">
        <title>Metabolic potential, ecology and presence of endohyphal bacteria is reflected in genomic diversity of Mucoromycotina.</title>
        <authorList>
            <person name="Muszewska A."/>
            <person name="Okrasinska A."/>
            <person name="Steczkiewicz K."/>
            <person name="Drgas O."/>
            <person name="Orlowska M."/>
            <person name="Perlinska-Lenart U."/>
            <person name="Aleksandrzak-Piekarczyk T."/>
            <person name="Szatraj K."/>
            <person name="Zielenkiewicz U."/>
            <person name="Pilsyk S."/>
            <person name="Malc E."/>
            <person name="Mieczkowski P."/>
            <person name="Kruszewska J.S."/>
            <person name="Biernat P."/>
            <person name="Pawlowska J."/>
        </authorList>
    </citation>
    <scope>NUCLEOTIDE SEQUENCE</scope>
    <source>
        <strain evidence="3">WA0000017839</strain>
    </source>
</reference>
<organism evidence="3 4">
    <name type="scientific">Mucor saturninus</name>
    <dbReference type="NCBI Taxonomy" id="64648"/>
    <lineage>
        <taxon>Eukaryota</taxon>
        <taxon>Fungi</taxon>
        <taxon>Fungi incertae sedis</taxon>
        <taxon>Mucoromycota</taxon>
        <taxon>Mucoromycotina</taxon>
        <taxon>Mucoromycetes</taxon>
        <taxon>Mucorales</taxon>
        <taxon>Mucorineae</taxon>
        <taxon>Mucoraceae</taxon>
        <taxon>Mucor</taxon>
    </lineage>
</organism>
<name>A0A8H7QNB9_9FUNG</name>
<evidence type="ECO:0000313" key="4">
    <source>
        <dbReference type="Proteomes" id="UP000603453"/>
    </source>
</evidence>
<dbReference type="Proteomes" id="UP000603453">
    <property type="component" value="Unassembled WGS sequence"/>
</dbReference>
<proteinExistence type="predicted"/>
<evidence type="ECO:0000256" key="1">
    <source>
        <dbReference type="ARBA" id="ARBA00022614"/>
    </source>
</evidence>
<dbReference type="Gene3D" id="3.80.10.10">
    <property type="entry name" value="Ribonuclease Inhibitor"/>
    <property type="match status" value="1"/>
</dbReference>
<dbReference type="InterPro" id="IPR003591">
    <property type="entry name" value="Leu-rich_rpt_typical-subtyp"/>
</dbReference>
<gene>
    <name evidence="3" type="ORF">INT47_010019</name>
</gene>
<dbReference type="EMBL" id="JAEPRD010000161">
    <property type="protein sequence ID" value="KAG2195809.1"/>
    <property type="molecule type" value="Genomic_DNA"/>
</dbReference>
<dbReference type="AlphaFoldDB" id="A0A8H7QNB9"/>
<dbReference type="InterPro" id="IPR001611">
    <property type="entry name" value="Leu-rich_rpt"/>
</dbReference>
<accession>A0A8H7QNB9</accession>
<comment type="caution">
    <text evidence="3">The sequence shown here is derived from an EMBL/GenBank/DDBJ whole genome shotgun (WGS) entry which is preliminary data.</text>
</comment>
<dbReference type="PANTHER" id="PTHR48051:SF54">
    <property type="entry name" value="LEUCINE-RICH REPEAT-CONTAINING PROTEIN"/>
    <property type="match status" value="1"/>
</dbReference>
<dbReference type="InterPro" id="IPR032675">
    <property type="entry name" value="LRR_dom_sf"/>
</dbReference>